<keyword evidence="2" id="KW-1185">Reference proteome</keyword>
<accession>A0A8T0SEE4</accession>
<sequence length="106" mass="11550">MSCWLVHPIFFCQIATPQEARGPGGGARLRMQFRRLGQEQRGSTLLQRPMASWPGVWVCGREGKSPNGACPRLGERWLATASCLSAFGVAGKQEPRVGRGTCHAVK</sequence>
<reference evidence="1" key="1">
    <citation type="submission" date="2020-05" db="EMBL/GenBank/DDBJ databases">
        <title>WGS assembly of Panicum virgatum.</title>
        <authorList>
            <person name="Lovell J.T."/>
            <person name="Jenkins J."/>
            <person name="Shu S."/>
            <person name="Juenger T.E."/>
            <person name="Schmutz J."/>
        </authorList>
    </citation>
    <scope>NUCLEOTIDE SEQUENCE</scope>
    <source>
        <strain evidence="1">AP13</strain>
    </source>
</reference>
<protein>
    <submittedName>
        <fullName evidence="1">Uncharacterized protein</fullName>
    </submittedName>
</protein>
<comment type="caution">
    <text evidence="1">The sequence shown here is derived from an EMBL/GenBank/DDBJ whole genome shotgun (WGS) entry which is preliminary data.</text>
</comment>
<name>A0A8T0SEE4_PANVG</name>
<dbReference type="EMBL" id="CM029045">
    <property type="protein sequence ID" value="KAG2595445.1"/>
    <property type="molecule type" value="Genomic_DNA"/>
</dbReference>
<evidence type="ECO:0000313" key="1">
    <source>
        <dbReference type="EMBL" id="KAG2595445.1"/>
    </source>
</evidence>
<evidence type="ECO:0000313" key="2">
    <source>
        <dbReference type="Proteomes" id="UP000823388"/>
    </source>
</evidence>
<proteinExistence type="predicted"/>
<dbReference type="Proteomes" id="UP000823388">
    <property type="component" value="Chromosome 5K"/>
</dbReference>
<dbReference type="AlphaFoldDB" id="A0A8T0SEE4"/>
<organism evidence="1 2">
    <name type="scientific">Panicum virgatum</name>
    <name type="common">Blackwell switchgrass</name>
    <dbReference type="NCBI Taxonomy" id="38727"/>
    <lineage>
        <taxon>Eukaryota</taxon>
        <taxon>Viridiplantae</taxon>
        <taxon>Streptophyta</taxon>
        <taxon>Embryophyta</taxon>
        <taxon>Tracheophyta</taxon>
        <taxon>Spermatophyta</taxon>
        <taxon>Magnoliopsida</taxon>
        <taxon>Liliopsida</taxon>
        <taxon>Poales</taxon>
        <taxon>Poaceae</taxon>
        <taxon>PACMAD clade</taxon>
        <taxon>Panicoideae</taxon>
        <taxon>Panicodae</taxon>
        <taxon>Paniceae</taxon>
        <taxon>Panicinae</taxon>
        <taxon>Panicum</taxon>
        <taxon>Panicum sect. Hiantes</taxon>
    </lineage>
</organism>
<gene>
    <name evidence="1" type="ORF">PVAP13_5KG075300</name>
</gene>